<reference evidence="8" key="3">
    <citation type="submission" date="2020-09" db="EMBL/GenBank/DDBJ databases">
        <authorList>
            <person name="Sun Q."/>
            <person name="Zhou Y."/>
        </authorList>
    </citation>
    <scope>NUCLEOTIDE SEQUENCE</scope>
    <source>
        <strain evidence="8">CGMCC 1.14984</strain>
    </source>
</reference>
<feature type="active site" description="Proton donor/acceptor" evidence="5">
    <location>
        <position position="220"/>
    </location>
</feature>
<dbReference type="GO" id="GO:0006465">
    <property type="term" value="P:signal peptide processing"/>
    <property type="evidence" value="ECO:0007669"/>
    <property type="project" value="InterPro"/>
</dbReference>
<dbReference type="Proteomes" id="UP000621856">
    <property type="component" value="Unassembled WGS sequence"/>
</dbReference>
<dbReference type="EMBL" id="VCJR02000001">
    <property type="protein sequence ID" value="NHK26582.1"/>
    <property type="molecule type" value="Genomic_DNA"/>
</dbReference>
<evidence type="ECO:0000256" key="3">
    <source>
        <dbReference type="ARBA" id="ARBA00022801"/>
    </source>
</evidence>
<sequence length="644" mass="69255">MADSDNKLTFWGFFKTIIKAVIGIALFLQAMVFIFIMIIFVAFIGGVATQMGGGGNQQGPSLKVPEGAALVLNPAGVLVEQAAAIDPVEQALAEAYGAGQPPEVEVHDIIRVIRAAKDDSRIKAMVLDLGQLYVPSYAASKLHDIAAEIDAFKESGKTVVAVGDYYSQEQYLLASHADHIMLHDYGSLLIYGYGSYGTYLKSLFERFNVTNHEFRVGTYKSALEPYTRDDMSEPAKEANRAYLSVLWREYTSGIEAARGLPAGTIASYADDAVEIIDAADGDLAMAAVNVGLVDELRDREGQKQYLIDLVGKDREGKSFKGVGFRTYLVSAAAPENTSAPDIAVVTAAGTIVDGDLPFGVAAGDTIARYLKQAREDENVKAVVLRVDSPGGSAFASEVMRTEVLALQEAGKPVVVSMGSLAASGGYWISANADEIWAAPTTITGSIGIFGFVQTFENTVGEYGVYTDGVGTTDLSPIIAAGIGPLPEEFGAIMQRSTENGYDRFLNVVSTGRDLTKEEVDAIGQGRVWIGETALDIGLVDNLGSLDDAVASAAALAGIEGDYDLVEMHESKSRFEKFLENLAAESKALFNGQAYDDTEMFGSYLADYQQPALKQMIQKVADEARYYEAYNDPNNLYVRCLECEL</sequence>
<evidence type="ECO:0000256" key="1">
    <source>
        <dbReference type="ARBA" id="ARBA00008683"/>
    </source>
</evidence>
<dbReference type="CDD" id="cd07018">
    <property type="entry name" value="S49_SppA_67K_type"/>
    <property type="match status" value="1"/>
</dbReference>
<gene>
    <name evidence="8" type="primary">sppA</name>
    <name evidence="9" type="ORF">FF098_001515</name>
    <name evidence="8" type="ORF">GCM10011355_03070</name>
</gene>
<name>A0A8J3EPY6_9PROT</name>
<organism evidence="8 10">
    <name type="scientific">Aquisalinus luteolus</name>
    <dbReference type="NCBI Taxonomy" id="1566827"/>
    <lineage>
        <taxon>Bacteria</taxon>
        <taxon>Pseudomonadati</taxon>
        <taxon>Pseudomonadota</taxon>
        <taxon>Alphaproteobacteria</taxon>
        <taxon>Parvularculales</taxon>
        <taxon>Parvularculaceae</taxon>
        <taxon>Aquisalinus</taxon>
    </lineage>
</organism>
<evidence type="ECO:0000256" key="2">
    <source>
        <dbReference type="ARBA" id="ARBA00022670"/>
    </source>
</evidence>
<reference evidence="9 11" key="2">
    <citation type="submission" date="2020-02" db="EMBL/GenBank/DDBJ databases">
        <title>Genome sequence of Parvularcula flava strain NH6-79.</title>
        <authorList>
            <person name="Abdul Karim M.H."/>
            <person name="Lam M.Q."/>
            <person name="Chen S.J."/>
            <person name="Yahya A."/>
            <person name="Shahir S."/>
            <person name="Shamsir M.S."/>
            <person name="Chong C.S."/>
        </authorList>
    </citation>
    <scope>NUCLEOTIDE SEQUENCE [LARGE SCALE GENOMIC DNA]</scope>
    <source>
        <strain evidence="9 11">NH6-79</strain>
    </source>
</reference>
<dbReference type="RefSeq" id="WP_155136377.1">
    <property type="nucleotide sequence ID" value="NZ_BMGZ01000001.1"/>
</dbReference>
<dbReference type="GO" id="GO:0008236">
    <property type="term" value="F:serine-type peptidase activity"/>
    <property type="evidence" value="ECO:0007669"/>
    <property type="project" value="UniProtKB-KW"/>
</dbReference>
<dbReference type="InterPro" id="IPR047217">
    <property type="entry name" value="S49_SppA_67K_type_N"/>
</dbReference>
<feature type="transmembrane region" description="Helical" evidence="6">
    <location>
        <begin position="21"/>
        <end position="48"/>
    </location>
</feature>
<dbReference type="PANTHER" id="PTHR33209">
    <property type="entry name" value="PROTEASE 4"/>
    <property type="match status" value="1"/>
</dbReference>
<dbReference type="Proteomes" id="UP000818603">
    <property type="component" value="Unassembled WGS sequence"/>
</dbReference>
<dbReference type="InterPro" id="IPR004634">
    <property type="entry name" value="Pept_S49_pIV"/>
</dbReference>
<keyword evidence="6" id="KW-1133">Transmembrane helix</keyword>
<dbReference type="EMBL" id="BMGZ01000001">
    <property type="protein sequence ID" value="GGH92776.1"/>
    <property type="molecule type" value="Genomic_DNA"/>
</dbReference>
<keyword evidence="6" id="KW-0472">Membrane</keyword>
<dbReference type="Gene3D" id="3.90.226.10">
    <property type="entry name" value="2-enoyl-CoA Hydratase, Chain A, domain 1"/>
    <property type="match status" value="3"/>
</dbReference>
<dbReference type="Pfam" id="PF01343">
    <property type="entry name" value="Peptidase_S49"/>
    <property type="match status" value="2"/>
</dbReference>
<dbReference type="CDD" id="cd07023">
    <property type="entry name" value="S49_Sppa_N_C"/>
    <property type="match status" value="1"/>
</dbReference>
<feature type="domain" description="Peptidase S49" evidence="7">
    <location>
        <begin position="152"/>
        <end position="299"/>
    </location>
</feature>
<evidence type="ECO:0000256" key="5">
    <source>
        <dbReference type="PIRSR" id="PIRSR001217-1"/>
    </source>
</evidence>
<protein>
    <submittedName>
        <fullName evidence="8">Protease</fullName>
    </submittedName>
    <submittedName>
        <fullName evidence="9">Signal peptide peptidase SppA</fullName>
    </submittedName>
</protein>
<dbReference type="InterPro" id="IPR029045">
    <property type="entry name" value="ClpP/crotonase-like_dom_sf"/>
</dbReference>
<dbReference type="PIRSF" id="PIRSF001217">
    <property type="entry name" value="Protease_4_SppA"/>
    <property type="match status" value="1"/>
</dbReference>
<keyword evidence="3" id="KW-0378">Hydrolase</keyword>
<reference evidence="8" key="1">
    <citation type="journal article" date="2014" name="Int. J. Syst. Evol. Microbiol.">
        <title>Complete genome sequence of Corynebacterium casei LMG S-19264T (=DSM 44701T), isolated from a smear-ripened cheese.</title>
        <authorList>
            <consortium name="US DOE Joint Genome Institute (JGI-PGF)"/>
            <person name="Walter F."/>
            <person name="Albersmeier A."/>
            <person name="Kalinowski J."/>
            <person name="Ruckert C."/>
        </authorList>
    </citation>
    <scope>NUCLEOTIDE SEQUENCE</scope>
    <source>
        <strain evidence="8">CGMCC 1.14984</strain>
    </source>
</reference>
<dbReference type="InterPro" id="IPR047272">
    <property type="entry name" value="S49_SppA_C"/>
</dbReference>
<dbReference type="InterPro" id="IPR002142">
    <property type="entry name" value="Peptidase_S49"/>
</dbReference>
<comment type="similarity">
    <text evidence="1">Belongs to the peptidase S49 family.</text>
</comment>
<evidence type="ECO:0000256" key="6">
    <source>
        <dbReference type="SAM" id="Phobius"/>
    </source>
</evidence>
<evidence type="ECO:0000256" key="4">
    <source>
        <dbReference type="ARBA" id="ARBA00022825"/>
    </source>
</evidence>
<dbReference type="NCBIfam" id="TIGR00705">
    <property type="entry name" value="SppA_67K"/>
    <property type="match status" value="1"/>
</dbReference>
<evidence type="ECO:0000259" key="7">
    <source>
        <dbReference type="Pfam" id="PF01343"/>
    </source>
</evidence>
<feature type="domain" description="Peptidase S49" evidence="7">
    <location>
        <begin position="406"/>
        <end position="558"/>
    </location>
</feature>
<keyword evidence="11" id="KW-1185">Reference proteome</keyword>
<evidence type="ECO:0000313" key="9">
    <source>
        <dbReference type="EMBL" id="NHK26582.1"/>
    </source>
</evidence>
<comment type="caution">
    <text evidence="8">The sequence shown here is derived from an EMBL/GenBank/DDBJ whole genome shotgun (WGS) entry which is preliminary data.</text>
</comment>
<dbReference type="PANTHER" id="PTHR33209:SF1">
    <property type="entry name" value="PEPTIDASE S49 DOMAIN-CONTAINING PROTEIN"/>
    <property type="match status" value="1"/>
</dbReference>
<keyword evidence="2 8" id="KW-0645">Protease</keyword>
<keyword evidence="4" id="KW-0720">Serine protease</keyword>
<proteinExistence type="inferred from homology"/>
<evidence type="ECO:0000313" key="10">
    <source>
        <dbReference type="Proteomes" id="UP000621856"/>
    </source>
</evidence>
<accession>A0A8J3EPY6</accession>
<dbReference type="GO" id="GO:0016020">
    <property type="term" value="C:membrane"/>
    <property type="evidence" value="ECO:0007669"/>
    <property type="project" value="InterPro"/>
</dbReference>
<keyword evidence="6" id="KW-0812">Transmembrane</keyword>
<dbReference type="SUPFAM" id="SSF52096">
    <property type="entry name" value="ClpP/crotonase"/>
    <property type="match status" value="2"/>
</dbReference>
<evidence type="ECO:0000313" key="11">
    <source>
        <dbReference type="Proteomes" id="UP000818603"/>
    </source>
</evidence>
<feature type="active site" description="Nucleophile" evidence="5">
    <location>
        <position position="423"/>
    </location>
</feature>
<dbReference type="AlphaFoldDB" id="A0A8J3EPY6"/>
<evidence type="ECO:0000313" key="8">
    <source>
        <dbReference type="EMBL" id="GGH92776.1"/>
    </source>
</evidence>